<dbReference type="InterPro" id="IPR036249">
    <property type="entry name" value="Thioredoxin-like_sf"/>
</dbReference>
<dbReference type="Pfam" id="PF13417">
    <property type="entry name" value="GST_N_3"/>
    <property type="match status" value="1"/>
</dbReference>
<dbReference type="Gene3D" id="3.40.30.10">
    <property type="entry name" value="Glutaredoxin"/>
    <property type="match status" value="1"/>
</dbReference>
<dbReference type="InterPro" id="IPR004045">
    <property type="entry name" value="Glutathione_S-Trfase_N"/>
</dbReference>
<dbReference type="SUPFAM" id="SSF52833">
    <property type="entry name" value="Thioredoxin-like"/>
    <property type="match status" value="1"/>
</dbReference>
<sequence length="253" mass="28676">MSDEIEFVSLPPSPYGVKAKWALDYYGVTYKFTKYTPGIGERWLRRKAGKKDGIVTIPVLFTPDGVLMDSFDIAQWADKHGKDNAGKKLFPDGQLQVISKWNRACDDVLEYGRAQIINKLKSDKGLRRQMMPPVLNSLGPLTDWLSSMMYSGIASKYDELSKASSFAKTSAAFEQLREAINSNNGYILGSFTYADIAMAVACDRMEPLGSPYYEAPEVMRLPNIELKEKFADLLQYRDRIFKEHFPNQNKQTP</sequence>
<reference evidence="2 3" key="1">
    <citation type="submission" date="2023-10" db="EMBL/GenBank/DDBJ databases">
        <authorList>
            <person name="Maclean D."/>
            <person name="Macfadyen A."/>
        </authorList>
    </citation>
    <scope>NUCLEOTIDE SEQUENCE [LARGE SCALE GENOMIC DNA]</scope>
</reference>
<gene>
    <name evidence="2" type="ORF">CVIRNUC_009914</name>
</gene>
<evidence type="ECO:0000313" key="2">
    <source>
        <dbReference type="EMBL" id="CAK0786700.1"/>
    </source>
</evidence>
<dbReference type="AlphaFoldDB" id="A0AAV1IJS0"/>
<dbReference type="Gene3D" id="1.20.1050.10">
    <property type="match status" value="1"/>
</dbReference>
<evidence type="ECO:0000259" key="1">
    <source>
        <dbReference type="Pfam" id="PF13417"/>
    </source>
</evidence>
<feature type="domain" description="GST N-terminal" evidence="1">
    <location>
        <begin position="10"/>
        <end position="80"/>
    </location>
</feature>
<comment type="caution">
    <text evidence="2">The sequence shown here is derived from an EMBL/GenBank/DDBJ whole genome shotgun (WGS) entry which is preliminary data.</text>
</comment>
<dbReference type="SUPFAM" id="SSF47616">
    <property type="entry name" value="GST C-terminal domain-like"/>
    <property type="match status" value="1"/>
</dbReference>
<proteinExistence type="predicted"/>
<protein>
    <recommendedName>
        <fullName evidence="1">GST N-terminal domain-containing protein</fullName>
    </recommendedName>
</protein>
<organism evidence="2 3">
    <name type="scientific">Coccomyxa viridis</name>
    <dbReference type="NCBI Taxonomy" id="1274662"/>
    <lineage>
        <taxon>Eukaryota</taxon>
        <taxon>Viridiplantae</taxon>
        <taxon>Chlorophyta</taxon>
        <taxon>core chlorophytes</taxon>
        <taxon>Trebouxiophyceae</taxon>
        <taxon>Trebouxiophyceae incertae sedis</taxon>
        <taxon>Coccomyxaceae</taxon>
        <taxon>Coccomyxa</taxon>
    </lineage>
</organism>
<dbReference type="InterPro" id="IPR036282">
    <property type="entry name" value="Glutathione-S-Trfase_C_sf"/>
</dbReference>
<dbReference type="Proteomes" id="UP001314263">
    <property type="component" value="Unassembled WGS sequence"/>
</dbReference>
<dbReference type="EMBL" id="CAUYUE010000015">
    <property type="protein sequence ID" value="CAK0786700.1"/>
    <property type="molecule type" value="Genomic_DNA"/>
</dbReference>
<evidence type="ECO:0000313" key="3">
    <source>
        <dbReference type="Proteomes" id="UP001314263"/>
    </source>
</evidence>
<name>A0AAV1IJS0_9CHLO</name>
<accession>A0AAV1IJS0</accession>
<keyword evidence="3" id="KW-1185">Reference proteome</keyword>